<comment type="similarity">
    <text evidence="1">Belongs to the Speedy/Ringo family.</text>
</comment>
<evidence type="ECO:0000256" key="1">
    <source>
        <dbReference type="ARBA" id="ARBA00010932"/>
    </source>
</evidence>
<keyword evidence="2" id="KW-0131">Cell cycle</keyword>
<proteinExistence type="inferred from homology"/>
<dbReference type="InterPro" id="IPR052316">
    <property type="entry name" value="Speedy-Ringo_regulator"/>
</dbReference>
<feature type="non-terminal residue" evidence="3">
    <location>
        <position position="337"/>
    </location>
</feature>
<evidence type="ECO:0000313" key="3">
    <source>
        <dbReference type="EMBL" id="KAK2707174.1"/>
    </source>
</evidence>
<protein>
    <submittedName>
        <fullName evidence="3">Uncharacterized protein</fullName>
    </submittedName>
</protein>
<dbReference type="InterPro" id="IPR020984">
    <property type="entry name" value="Speedy"/>
</dbReference>
<gene>
    <name evidence="3" type="ORF">QYM36_015005</name>
</gene>
<sequence>ETRWYTLELKMSSNSSSRQTIQKGNATDLVTLENFQNFIFLLNDEGISLLMDQDRCYITTDKYMLAYSLVLMARAGWLAHNLSPQKFYAALYLAHEMEEDIEDGRWELIPWAYPMLSIEKGHIQLQKLRWELFEKISFKALVSKIACEEVIKISCMERIWKRERKVHHAGAVRPVNLDEVFEPVGPYGKLKPCSECRSLFTRPKTTRAAAFRNIFSAENSSSTLTEDRDYSVDIEYGFLTNDEMIHTSFQEKTLLMEFPNPRFATRAKVNRPIKSLMKENQTQNVTAVRTYLGKRPTPFNDSTLEMNIMDINSPRRCAKRFSIEDWLEDVSVRVFDP</sequence>
<accession>A0AA88KYV0</accession>
<name>A0AA88KYV0_ARTSF</name>
<dbReference type="Pfam" id="PF11357">
    <property type="entry name" value="Spy1"/>
    <property type="match status" value="1"/>
</dbReference>
<dbReference type="GO" id="GO:0019901">
    <property type="term" value="F:protein kinase binding"/>
    <property type="evidence" value="ECO:0007669"/>
    <property type="project" value="InterPro"/>
</dbReference>
<dbReference type="PANTHER" id="PTHR31545">
    <property type="entry name" value="SEEDY PROTEIN A/C FAMILY MEMBER"/>
    <property type="match status" value="1"/>
</dbReference>
<reference evidence="3" key="1">
    <citation type="submission" date="2023-07" db="EMBL/GenBank/DDBJ databases">
        <title>Chromosome-level genome assembly of Artemia franciscana.</title>
        <authorList>
            <person name="Jo E."/>
        </authorList>
    </citation>
    <scope>NUCLEOTIDE SEQUENCE</scope>
    <source>
        <tissue evidence="3">Whole body</tissue>
    </source>
</reference>
<evidence type="ECO:0000313" key="4">
    <source>
        <dbReference type="Proteomes" id="UP001187531"/>
    </source>
</evidence>
<evidence type="ECO:0000256" key="2">
    <source>
        <dbReference type="ARBA" id="ARBA00023306"/>
    </source>
</evidence>
<dbReference type="AlphaFoldDB" id="A0AA88KYV0"/>
<organism evidence="3 4">
    <name type="scientific">Artemia franciscana</name>
    <name type="common">Brine shrimp</name>
    <name type="synonym">Artemia sanfranciscana</name>
    <dbReference type="NCBI Taxonomy" id="6661"/>
    <lineage>
        <taxon>Eukaryota</taxon>
        <taxon>Metazoa</taxon>
        <taxon>Ecdysozoa</taxon>
        <taxon>Arthropoda</taxon>
        <taxon>Crustacea</taxon>
        <taxon>Branchiopoda</taxon>
        <taxon>Anostraca</taxon>
        <taxon>Artemiidae</taxon>
        <taxon>Artemia</taxon>
    </lineage>
</organism>
<dbReference type="Proteomes" id="UP001187531">
    <property type="component" value="Unassembled WGS sequence"/>
</dbReference>
<dbReference type="PANTHER" id="PTHR31545:SF5">
    <property type="entry name" value="SPEEDY PROTEIN A"/>
    <property type="match status" value="1"/>
</dbReference>
<comment type="caution">
    <text evidence="3">The sequence shown here is derived from an EMBL/GenBank/DDBJ whole genome shotgun (WGS) entry which is preliminary data.</text>
</comment>
<keyword evidence="4" id="KW-1185">Reference proteome</keyword>
<dbReference type="EMBL" id="JAVRJZ010000019">
    <property type="protein sequence ID" value="KAK2707174.1"/>
    <property type="molecule type" value="Genomic_DNA"/>
</dbReference>